<evidence type="ECO:0000313" key="3">
    <source>
        <dbReference type="Proteomes" id="UP001219568"/>
    </source>
</evidence>
<reference evidence="2" key="2">
    <citation type="submission" date="2023-01" db="EMBL/GenBank/DDBJ databases">
        <authorList>
            <person name="Petersen C."/>
        </authorList>
    </citation>
    <scope>NUCLEOTIDE SEQUENCE</scope>
    <source>
        <strain evidence="2">IBT 15450</strain>
    </source>
</reference>
<keyword evidence="3" id="KW-1185">Reference proteome</keyword>
<name>A0AAD6N7D7_PENCN</name>
<dbReference type="SUPFAM" id="SSF56112">
    <property type="entry name" value="Protein kinase-like (PK-like)"/>
    <property type="match status" value="1"/>
</dbReference>
<dbReference type="InterPro" id="IPR011009">
    <property type="entry name" value="Kinase-like_dom_sf"/>
</dbReference>
<sequence length="335" mass="37775">MDANRTKVTRPETIFFPAIANSGVNDSVSTAPAERTKEAAAPTTLTKSNPTTLPKAKSPTKPLVTFRKRKRISETPTSSLQPLSGDPWSVYIKGIEIFPRKGIFLAQNREDKMELVHIQQLRAEPASIQSLVKTVNDLSYRSFPRLLCYYQHEDHSFLVWEPVECSLSQVLGSKYTLKETEIASIVWPILIGIRYLRDCDRALATLTNDEVLFTGSGGVRIAGVERSCRIDPEDMNAATLKLTALSEIVKRLMKKNEKFDPDFPWSAEARNLPHRLDTVELDELMLVSRPDLLLRSKLSNQDGFFASLKGEAELKLMVNIVNKTSHYDINFPARR</sequence>
<proteinExistence type="predicted"/>
<feature type="compositionally biased region" description="Polar residues" evidence="1">
    <location>
        <begin position="43"/>
        <end position="52"/>
    </location>
</feature>
<accession>A0AAD6N7D7</accession>
<evidence type="ECO:0008006" key="4">
    <source>
        <dbReference type="Google" id="ProtNLM"/>
    </source>
</evidence>
<reference evidence="2" key="1">
    <citation type="journal article" date="2023" name="IMA Fungus">
        <title>Comparative genomic study of the Penicillium genus elucidates a diverse pangenome and 15 lateral gene transfer events.</title>
        <authorList>
            <person name="Petersen C."/>
            <person name="Sorensen T."/>
            <person name="Nielsen M.R."/>
            <person name="Sondergaard T.E."/>
            <person name="Sorensen J.L."/>
            <person name="Fitzpatrick D.A."/>
            <person name="Frisvad J.C."/>
            <person name="Nielsen K.L."/>
        </authorList>
    </citation>
    <scope>NUCLEOTIDE SEQUENCE</scope>
    <source>
        <strain evidence="2">IBT 15450</strain>
    </source>
</reference>
<evidence type="ECO:0000256" key="1">
    <source>
        <dbReference type="SAM" id="MobiDB-lite"/>
    </source>
</evidence>
<protein>
    <recommendedName>
        <fullName evidence="4">Protein kinase domain-containing protein</fullName>
    </recommendedName>
</protein>
<organism evidence="2 3">
    <name type="scientific">Penicillium canescens</name>
    <dbReference type="NCBI Taxonomy" id="5083"/>
    <lineage>
        <taxon>Eukaryota</taxon>
        <taxon>Fungi</taxon>
        <taxon>Dikarya</taxon>
        <taxon>Ascomycota</taxon>
        <taxon>Pezizomycotina</taxon>
        <taxon>Eurotiomycetes</taxon>
        <taxon>Eurotiomycetidae</taxon>
        <taxon>Eurotiales</taxon>
        <taxon>Aspergillaceae</taxon>
        <taxon>Penicillium</taxon>
    </lineage>
</organism>
<dbReference type="EMBL" id="JAQJZL010000009">
    <property type="protein sequence ID" value="KAJ6038179.1"/>
    <property type="molecule type" value="Genomic_DNA"/>
</dbReference>
<evidence type="ECO:0000313" key="2">
    <source>
        <dbReference type="EMBL" id="KAJ6038179.1"/>
    </source>
</evidence>
<gene>
    <name evidence="2" type="ORF">N7460_007950</name>
</gene>
<comment type="caution">
    <text evidence="2">The sequence shown here is derived from an EMBL/GenBank/DDBJ whole genome shotgun (WGS) entry which is preliminary data.</text>
</comment>
<dbReference type="AlphaFoldDB" id="A0AAD6N7D7"/>
<dbReference type="Gene3D" id="1.10.510.10">
    <property type="entry name" value="Transferase(Phosphotransferase) domain 1"/>
    <property type="match status" value="1"/>
</dbReference>
<feature type="region of interest" description="Disordered" evidence="1">
    <location>
        <begin position="25"/>
        <end position="60"/>
    </location>
</feature>
<dbReference type="Proteomes" id="UP001219568">
    <property type="component" value="Unassembled WGS sequence"/>
</dbReference>